<comment type="caution">
    <text evidence="1">The sequence shown here is derived from an EMBL/GenBank/DDBJ whole genome shotgun (WGS) entry which is preliminary data.</text>
</comment>
<dbReference type="PANTHER" id="PTHR14187:SF46">
    <property type="entry name" value="HEAT SHOCK 70 KDA PROTEIN 12A"/>
    <property type="match status" value="1"/>
</dbReference>
<dbReference type="Gene3D" id="3.30.420.40">
    <property type="match status" value="2"/>
</dbReference>
<dbReference type="Gene3D" id="3.90.640.10">
    <property type="entry name" value="Actin, Chain A, domain 4"/>
    <property type="match status" value="1"/>
</dbReference>
<dbReference type="PANTHER" id="PTHR14187">
    <property type="entry name" value="ALPHA KINASE/ELONGATION FACTOR 2 KINASE"/>
    <property type="match status" value="1"/>
</dbReference>
<reference evidence="1" key="1">
    <citation type="journal article" date="2023" name="Mol. Biol. Evol.">
        <title>Third-Generation Sequencing Reveals the Adaptive Role of the Epigenome in Three Deep-Sea Polychaetes.</title>
        <authorList>
            <person name="Perez M."/>
            <person name="Aroh O."/>
            <person name="Sun Y."/>
            <person name="Lan Y."/>
            <person name="Juniper S.K."/>
            <person name="Young C.R."/>
            <person name="Angers B."/>
            <person name="Qian P.Y."/>
        </authorList>
    </citation>
    <scope>NUCLEOTIDE SEQUENCE</scope>
    <source>
        <strain evidence="1">P08H-3</strain>
    </source>
</reference>
<evidence type="ECO:0008006" key="3">
    <source>
        <dbReference type="Google" id="ProtNLM"/>
    </source>
</evidence>
<keyword evidence="2" id="KW-1185">Reference proteome</keyword>
<name>A0AAD9JPN6_9ANNE</name>
<dbReference type="SUPFAM" id="SSF53067">
    <property type="entry name" value="Actin-like ATPase domain"/>
    <property type="match status" value="2"/>
</dbReference>
<gene>
    <name evidence="1" type="ORF">LSH36_198g04002</name>
</gene>
<accession>A0AAD9JPN6</accession>
<dbReference type="InterPro" id="IPR043129">
    <property type="entry name" value="ATPase_NBD"/>
</dbReference>
<dbReference type="AlphaFoldDB" id="A0AAD9JPN6"/>
<proteinExistence type="predicted"/>
<evidence type="ECO:0000313" key="2">
    <source>
        <dbReference type="Proteomes" id="UP001208570"/>
    </source>
</evidence>
<dbReference type="Proteomes" id="UP001208570">
    <property type="component" value="Unassembled WGS sequence"/>
</dbReference>
<evidence type="ECO:0000313" key="1">
    <source>
        <dbReference type="EMBL" id="KAK2157114.1"/>
    </source>
</evidence>
<organism evidence="1 2">
    <name type="scientific">Paralvinella palmiformis</name>
    <dbReference type="NCBI Taxonomy" id="53620"/>
    <lineage>
        <taxon>Eukaryota</taxon>
        <taxon>Metazoa</taxon>
        <taxon>Spiralia</taxon>
        <taxon>Lophotrochozoa</taxon>
        <taxon>Annelida</taxon>
        <taxon>Polychaeta</taxon>
        <taxon>Sedentaria</taxon>
        <taxon>Canalipalpata</taxon>
        <taxon>Terebellida</taxon>
        <taxon>Terebelliformia</taxon>
        <taxon>Alvinellidae</taxon>
        <taxon>Paralvinella</taxon>
    </lineage>
</organism>
<dbReference type="EMBL" id="JAODUP010000198">
    <property type="protein sequence ID" value="KAK2157114.1"/>
    <property type="molecule type" value="Genomic_DNA"/>
</dbReference>
<protein>
    <recommendedName>
        <fullName evidence="3">Heat shock 70 kDa protein 12A</fullName>
    </recommendedName>
</protein>
<sequence length="522" mass="59182">MIKASNGKLMQALSIFTHALRFFKEHALQELSDQSSTKILNEDVRWVITVPAIWKAAAKQFMRQAAYNLLIALEPEAASIYVRRLRMHQLVPERHAYKTLSPRKEGTPEPMNMDKVCDEMRNEPVVVPLKGVEVVGSELNEPGSSGIREVMFVMMIVMLSSLTGTRYIVIDCGGGTVDITVHEMESKYGNLHELYKATGGPYGSVGVDIEFEKLLVDIFGSDFMEAFKYKRPAGFVDLMIAFESRKRAATPYKNNPLNVSLPFSFIDYHKKFRNSQVESAIRKYGDKDIRWSSQGMLRLNPEAMRRLFQPTLDRIKQSVDIRYMFLVGGFSESQILQHELRREFGHLLRIIIPQDVSLTILKGAVCFGMDPTVVKLRKSRMTYGVGVLNRFVSGKHPRQKLVHKDGVDWCTDVFDKFVITDQSVALGDTTLRSYTPAKAGQKTSIINIYCSERSDSEFITDRHVERVGSLCLDLSHVQYGQALPRRREIQTRMIFGDTEIKVTALDVATGKCVRAAIDFLSK</sequence>